<evidence type="ECO:0000313" key="2">
    <source>
        <dbReference type="EMBL" id="CDI53902.1"/>
    </source>
</evidence>
<organism evidence="2">
    <name type="scientific">Melanopsichium pennsylvanicum 4</name>
    <dbReference type="NCBI Taxonomy" id="1398559"/>
    <lineage>
        <taxon>Eukaryota</taxon>
        <taxon>Fungi</taxon>
        <taxon>Dikarya</taxon>
        <taxon>Basidiomycota</taxon>
        <taxon>Ustilaginomycotina</taxon>
        <taxon>Ustilaginomycetes</taxon>
        <taxon>Ustilaginales</taxon>
        <taxon>Ustilaginaceae</taxon>
        <taxon>Melanopsichium</taxon>
    </lineage>
</organism>
<feature type="region of interest" description="Disordered" evidence="1">
    <location>
        <begin position="38"/>
        <end position="59"/>
    </location>
</feature>
<sequence length="59" mass="6244">MVEHSKEVLTDTLELQGALSAAAVQLAQSWTPRQIDAPGLSSKVSKVTGLANKTTKSLH</sequence>
<protein>
    <submittedName>
        <fullName evidence="2">Uncharacterized protein</fullName>
    </submittedName>
</protein>
<name>A0A077R4W7_9BASI</name>
<proteinExistence type="predicted"/>
<reference evidence="2" key="1">
    <citation type="journal article" date="2014" name="Genome Biol. Evol.">
        <title>Gene Loss Rather Than Gene Gain Is Associated with a Host Jump from Monocots to Dicots in the Smut Fungus Melanopsichium pennsylvanicum.</title>
        <authorList>
            <person name="Sharma R."/>
            <person name="Mishra B."/>
            <person name="Runge F."/>
            <person name="Thines M."/>
        </authorList>
    </citation>
    <scope>NUCLEOTIDE SEQUENCE</scope>
    <source>
        <strain evidence="2">4</strain>
    </source>
</reference>
<dbReference type="AlphaFoldDB" id="A0A077R4W7"/>
<evidence type="ECO:0000256" key="1">
    <source>
        <dbReference type="SAM" id="MobiDB-lite"/>
    </source>
</evidence>
<accession>A0A077R4W7</accession>
<dbReference type="EMBL" id="HG529595">
    <property type="protein sequence ID" value="CDI53902.1"/>
    <property type="molecule type" value="Genomic_DNA"/>
</dbReference>